<accession>A0A8R7QKE1</accession>
<dbReference type="Proteomes" id="UP000015106">
    <property type="component" value="Chromosome 6"/>
</dbReference>
<dbReference type="Gramene" id="TuG1812G0600000834.01.T11">
    <property type="protein sequence ID" value="TuG1812G0600000834.01.T11.cds275668"/>
    <property type="gene ID" value="TuG1812G0600000834.01"/>
</dbReference>
<evidence type="ECO:0000256" key="1">
    <source>
        <dbReference type="SAM" id="MobiDB-lite"/>
    </source>
</evidence>
<dbReference type="Gramene" id="TuG1812G0600000834.01.T02">
    <property type="protein sequence ID" value="TuG1812G0600000834.01.T02.cds275668"/>
    <property type="gene ID" value="TuG1812G0600000834.01"/>
</dbReference>
<name>A0A8R7QKE1_TRIUA</name>
<feature type="region of interest" description="Disordered" evidence="1">
    <location>
        <begin position="69"/>
        <end position="98"/>
    </location>
</feature>
<dbReference type="EnsemblPlants" id="TuG1812G0600000834.01.T02">
    <property type="protein sequence ID" value="TuG1812G0600000834.01.T02.cds275668"/>
    <property type="gene ID" value="TuG1812G0600000834.01"/>
</dbReference>
<dbReference type="Gramene" id="TuG1812G0600000834.01.T03">
    <property type="protein sequence ID" value="TuG1812G0600000834.01.T03.cds275668"/>
    <property type="gene ID" value="TuG1812G0600000834.01"/>
</dbReference>
<dbReference type="Gramene" id="TuG1812G0600000834.01.T09">
    <property type="protein sequence ID" value="TuG1812G0600000834.01.T09.cds275668"/>
    <property type="gene ID" value="TuG1812G0600000834.01"/>
</dbReference>
<feature type="compositionally biased region" description="Basic and acidic residues" evidence="1">
    <location>
        <begin position="80"/>
        <end position="98"/>
    </location>
</feature>
<reference evidence="3" key="1">
    <citation type="journal article" date="2013" name="Nature">
        <title>Draft genome of the wheat A-genome progenitor Triticum urartu.</title>
        <authorList>
            <person name="Ling H.Q."/>
            <person name="Zhao S."/>
            <person name="Liu D."/>
            <person name="Wang J."/>
            <person name="Sun H."/>
            <person name="Zhang C."/>
            <person name="Fan H."/>
            <person name="Li D."/>
            <person name="Dong L."/>
            <person name="Tao Y."/>
            <person name="Gao C."/>
            <person name="Wu H."/>
            <person name="Li Y."/>
            <person name="Cui Y."/>
            <person name="Guo X."/>
            <person name="Zheng S."/>
            <person name="Wang B."/>
            <person name="Yu K."/>
            <person name="Liang Q."/>
            <person name="Yang W."/>
            <person name="Lou X."/>
            <person name="Chen J."/>
            <person name="Feng M."/>
            <person name="Jian J."/>
            <person name="Zhang X."/>
            <person name="Luo G."/>
            <person name="Jiang Y."/>
            <person name="Liu J."/>
            <person name="Wang Z."/>
            <person name="Sha Y."/>
            <person name="Zhang B."/>
            <person name="Wu H."/>
            <person name="Tang D."/>
            <person name="Shen Q."/>
            <person name="Xue P."/>
            <person name="Zou S."/>
            <person name="Wang X."/>
            <person name="Liu X."/>
            <person name="Wang F."/>
            <person name="Yang Y."/>
            <person name="An X."/>
            <person name="Dong Z."/>
            <person name="Zhang K."/>
            <person name="Zhang X."/>
            <person name="Luo M.C."/>
            <person name="Dvorak J."/>
            <person name="Tong Y."/>
            <person name="Wang J."/>
            <person name="Yang H."/>
            <person name="Li Z."/>
            <person name="Wang D."/>
            <person name="Zhang A."/>
            <person name="Wang J."/>
        </authorList>
    </citation>
    <scope>NUCLEOTIDE SEQUENCE</scope>
    <source>
        <strain evidence="3">cv. G1812</strain>
    </source>
</reference>
<sequence length="98" mass="11419">MWDVAVATTASSRDMRMKEYCPRSLRSTRWGARIDRRQGLRTMPSSRRAQASILLGFLTRFSIMVARSRPSLTPGRPQTRHPDEARLFRHLDRPLLPR</sequence>
<evidence type="ECO:0000313" key="3">
    <source>
        <dbReference type="Proteomes" id="UP000015106"/>
    </source>
</evidence>
<dbReference type="EnsemblPlants" id="TuG1812G0600000834.01.T08">
    <property type="protein sequence ID" value="TuG1812G0600000834.01.T08.cds275668"/>
    <property type="gene ID" value="TuG1812G0600000834.01"/>
</dbReference>
<dbReference type="Gramene" id="TuG1812G0600000834.01.T08">
    <property type="protein sequence ID" value="TuG1812G0600000834.01.T08.cds275668"/>
    <property type="gene ID" value="TuG1812G0600000834.01"/>
</dbReference>
<dbReference type="EnsemblPlants" id="TuG1812G0600000834.01.T11">
    <property type="protein sequence ID" value="TuG1812G0600000834.01.T11.cds275668"/>
    <property type="gene ID" value="TuG1812G0600000834.01"/>
</dbReference>
<proteinExistence type="predicted"/>
<organism evidence="2 3">
    <name type="scientific">Triticum urartu</name>
    <name type="common">Red wild einkorn</name>
    <name type="synonym">Crithodium urartu</name>
    <dbReference type="NCBI Taxonomy" id="4572"/>
    <lineage>
        <taxon>Eukaryota</taxon>
        <taxon>Viridiplantae</taxon>
        <taxon>Streptophyta</taxon>
        <taxon>Embryophyta</taxon>
        <taxon>Tracheophyta</taxon>
        <taxon>Spermatophyta</taxon>
        <taxon>Magnoliopsida</taxon>
        <taxon>Liliopsida</taxon>
        <taxon>Poales</taxon>
        <taxon>Poaceae</taxon>
        <taxon>BOP clade</taxon>
        <taxon>Pooideae</taxon>
        <taxon>Triticodae</taxon>
        <taxon>Triticeae</taxon>
        <taxon>Triticinae</taxon>
        <taxon>Triticum</taxon>
    </lineage>
</organism>
<evidence type="ECO:0000313" key="2">
    <source>
        <dbReference type="EnsemblPlants" id="TuG1812G0600000834.01.T03.cds275668"/>
    </source>
</evidence>
<dbReference type="EnsemblPlants" id="TuG1812G0600000834.01.T09">
    <property type="protein sequence ID" value="TuG1812G0600000834.01.T09.cds275668"/>
    <property type="gene ID" value="TuG1812G0600000834.01"/>
</dbReference>
<protein>
    <submittedName>
        <fullName evidence="2">Uncharacterized protein</fullName>
    </submittedName>
</protein>
<reference evidence="2" key="2">
    <citation type="submission" date="2018-03" db="EMBL/GenBank/DDBJ databases">
        <title>The Triticum urartu genome reveals the dynamic nature of wheat genome evolution.</title>
        <authorList>
            <person name="Ling H."/>
            <person name="Ma B."/>
            <person name="Shi X."/>
            <person name="Liu H."/>
            <person name="Dong L."/>
            <person name="Sun H."/>
            <person name="Cao Y."/>
            <person name="Gao Q."/>
            <person name="Zheng S."/>
            <person name="Li Y."/>
            <person name="Yu Y."/>
            <person name="Du H."/>
            <person name="Qi M."/>
            <person name="Li Y."/>
            <person name="Yu H."/>
            <person name="Cui Y."/>
            <person name="Wang N."/>
            <person name="Chen C."/>
            <person name="Wu H."/>
            <person name="Zhao Y."/>
            <person name="Zhang J."/>
            <person name="Li Y."/>
            <person name="Zhou W."/>
            <person name="Zhang B."/>
            <person name="Hu W."/>
            <person name="Eijk M."/>
            <person name="Tang J."/>
            <person name="Witsenboer H."/>
            <person name="Zhao S."/>
            <person name="Li Z."/>
            <person name="Zhang A."/>
            <person name="Wang D."/>
            <person name="Liang C."/>
        </authorList>
    </citation>
    <scope>NUCLEOTIDE SEQUENCE [LARGE SCALE GENOMIC DNA]</scope>
    <source>
        <strain evidence="2">cv. G1812</strain>
    </source>
</reference>
<keyword evidence="3" id="KW-1185">Reference proteome</keyword>
<dbReference type="EnsemblPlants" id="TuG1812G0600000834.01.T03">
    <property type="protein sequence ID" value="TuG1812G0600000834.01.T03.cds275668"/>
    <property type="gene ID" value="TuG1812G0600000834.01"/>
</dbReference>
<dbReference type="AlphaFoldDB" id="A0A8R7QKE1"/>
<reference evidence="2" key="3">
    <citation type="submission" date="2022-06" db="UniProtKB">
        <authorList>
            <consortium name="EnsemblPlants"/>
        </authorList>
    </citation>
    <scope>IDENTIFICATION</scope>
</reference>